<evidence type="ECO:0000313" key="2">
    <source>
        <dbReference type="Proteomes" id="UP000324222"/>
    </source>
</evidence>
<keyword evidence="2" id="KW-1185">Reference proteome</keyword>
<evidence type="ECO:0000313" key="1">
    <source>
        <dbReference type="EMBL" id="MPC57363.1"/>
    </source>
</evidence>
<proteinExistence type="predicted"/>
<gene>
    <name evidence="1" type="ORF">E2C01_051341</name>
</gene>
<protein>
    <submittedName>
        <fullName evidence="1">Uncharacterized protein</fullName>
    </submittedName>
</protein>
<dbReference type="AlphaFoldDB" id="A0A5B7GIU6"/>
<sequence length="181" mass="20289">MTHQALPSWHPDAISAAWRARRPLREFEAWWGAASYMRRVCTLAVALQHFLPSPPGGSEDLHARWRLCCCLPGGAVACDGKRNPSFYLIQPRLASRGPHAHRLVPPQSRWQLSTDFLESRAAKGGPEAGSLESSLLSPCIKLEVEVTQRAPIRDPDARERRDRPASRHQRVYDIAFVSLPP</sequence>
<comment type="caution">
    <text evidence="1">The sequence shown here is derived from an EMBL/GenBank/DDBJ whole genome shotgun (WGS) entry which is preliminary data.</text>
</comment>
<reference evidence="1 2" key="1">
    <citation type="submission" date="2019-05" db="EMBL/GenBank/DDBJ databases">
        <title>Another draft genome of Portunus trituberculatus and its Hox gene families provides insights of decapod evolution.</title>
        <authorList>
            <person name="Jeong J.-H."/>
            <person name="Song I."/>
            <person name="Kim S."/>
            <person name="Choi T."/>
            <person name="Kim D."/>
            <person name="Ryu S."/>
            <person name="Kim W."/>
        </authorList>
    </citation>
    <scope>NUCLEOTIDE SEQUENCE [LARGE SCALE GENOMIC DNA]</scope>
    <source>
        <tissue evidence="1">Muscle</tissue>
    </source>
</reference>
<name>A0A5B7GIU6_PORTR</name>
<organism evidence="1 2">
    <name type="scientific">Portunus trituberculatus</name>
    <name type="common">Swimming crab</name>
    <name type="synonym">Neptunus trituberculatus</name>
    <dbReference type="NCBI Taxonomy" id="210409"/>
    <lineage>
        <taxon>Eukaryota</taxon>
        <taxon>Metazoa</taxon>
        <taxon>Ecdysozoa</taxon>
        <taxon>Arthropoda</taxon>
        <taxon>Crustacea</taxon>
        <taxon>Multicrustacea</taxon>
        <taxon>Malacostraca</taxon>
        <taxon>Eumalacostraca</taxon>
        <taxon>Eucarida</taxon>
        <taxon>Decapoda</taxon>
        <taxon>Pleocyemata</taxon>
        <taxon>Brachyura</taxon>
        <taxon>Eubrachyura</taxon>
        <taxon>Portunoidea</taxon>
        <taxon>Portunidae</taxon>
        <taxon>Portuninae</taxon>
        <taxon>Portunus</taxon>
    </lineage>
</organism>
<dbReference type="EMBL" id="VSRR010014723">
    <property type="protein sequence ID" value="MPC57363.1"/>
    <property type="molecule type" value="Genomic_DNA"/>
</dbReference>
<dbReference type="Proteomes" id="UP000324222">
    <property type="component" value="Unassembled WGS sequence"/>
</dbReference>
<accession>A0A5B7GIU6</accession>